<reference evidence="5 6" key="1">
    <citation type="submission" date="2020-06" db="EMBL/GenBank/DDBJ databases">
        <authorList>
            <person name="Chanama M."/>
        </authorList>
    </citation>
    <scope>NUCLEOTIDE SEQUENCE [LARGE SCALE GENOMIC DNA]</scope>
    <source>
        <strain evidence="5 6">TBRC6557</strain>
    </source>
</reference>
<evidence type="ECO:0000256" key="1">
    <source>
        <dbReference type="ARBA" id="ARBA00023015"/>
    </source>
</evidence>
<name>A0A7Y6ITM5_9ACTN</name>
<dbReference type="InterPro" id="IPR000524">
    <property type="entry name" value="Tscrpt_reg_HTH_GntR"/>
</dbReference>
<dbReference type="InterPro" id="IPR036390">
    <property type="entry name" value="WH_DNA-bd_sf"/>
</dbReference>
<dbReference type="PANTHER" id="PTHR43537">
    <property type="entry name" value="TRANSCRIPTIONAL REGULATOR, GNTR FAMILY"/>
    <property type="match status" value="1"/>
</dbReference>
<evidence type="ECO:0000313" key="6">
    <source>
        <dbReference type="Proteomes" id="UP000546126"/>
    </source>
</evidence>
<dbReference type="Gene3D" id="1.10.10.10">
    <property type="entry name" value="Winged helix-like DNA-binding domain superfamily/Winged helix DNA-binding domain"/>
    <property type="match status" value="1"/>
</dbReference>
<evidence type="ECO:0000256" key="3">
    <source>
        <dbReference type="ARBA" id="ARBA00023163"/>
    </source>
</evidence>
<proteinExistence type="predicted"/>
<dbReference type="InterPro" id="IPR008920">
    <property type="entry name" value="TF_FadR/GntR_C"/>
</dbReference>
<accession>A0A7Y6ITM5</accession>
<evidence type="ECO:0000259" key="4">
    <source>
        <dbReference type="PROSITE" id="PS50949"/>
    </source>
</evidence>
<keyword evidence="6" id="KW-1185">Reference proteome</keyword>
<dbReference type="Proteomes" id="UP000546126">
    <property type="component" value="Unassembled WGS sequence"/>
</dbReference>
<dbReference type="SMART" id="SM00345">
    <property type="entry name" value="HTH_GNTR"/>
    <property type="match status" value="1"/>
</dbReference>
<dbReference type="Gene3D" id="1.20.120.530">
    <property type="entry name" value="GntR ligand-binding domain-like"/>
    <property type="match status" value="1"/>
</dbReference>
<dbReference type="SUPFAM" id="SSF48008">
    <property type="entry name" value="GntR ligand-binding domain-like"/>
    <property type="match status" value="1"/>
</dbReference>
<dbReference type="InterPro" id="IPR011711">
    <property type="entry name" value="GntR_C"/>
</dbReference>
<dbReference type="SMART" id="SM00895">
    <property type="entry name" value="FCD"/>
    <property type="match status" value="1"/>
</dbReference>
<dbReference type="PROSITE" id="PS50949">
    <property type="entry name" value="HTH_GNTR"/>
    <property type="match status" value="1"/>
</dbReference>
<protein>
    <submittedName>
        <fullName evidence="5">GntR family transcriptional regulator</fullName>
    </submittedName>
</protein>
<sequence length="223" mass="24987">MQEGGRVDQTTTAPLRRDIAEQVTARVLDGRLPAEARINEVRLAAELKVSRTPLREALVELTDRGLLVAEPRRGFRVPPLNLDEARKLYPLVGELEALALRWSSPQDLLGLVEPLERQIDAMRAALDDGRGLADLDDRWHALLLSACGNAHLMRIIAQTKPLLKRYDVLYFGGPDRARRSIDEHRDILAAVRDGDLNQAARRLVQNWVNGAAYLGQDRRPSGR</sequence>
<comment type="caution">
    <text evidence="5">The sequence shown here is derived from an EMBL/GenBank/DDBJ whole genome shotgun (WGS) entry which is preliminary data.</text>
</comment>
<keyword evidence="3" id="KW-0804">Transcription</keyword>
<organism evidence="5 6">
    <name type="scientific">Nonomuraea rhodomycinica</name>
    <dbReference type="NCBI Taxonomy" id="1712872"/>
    <lineage>
        <taxon>Bacteria</taxon>
        <taxon>Bacillati</taxon>
        <taxon>Actinomycetota</taxon>
        <taxon>Actinomycetes</taxon>
        <taxon>Streptosporangiales</taxon>
        <taxon>Streptosporangiaceae</taxon>
        <taxon>Nonomuraea</taxon>
    </lineage>
</organism>
<dbReference type="Pfam" id="PF07729">
    <property type="entry name" value="FCD"/>
    <property type="match status" value="1"/>
</dbReference>
<dbReference type="PANTHER" id="PTHR43537:SF5">
    <property type="entry name" value="UXU OPERON TRANSCRIPTIONAL REGULATOR"/>
    <property type="match status" value="1"/>
</dbReference>
<dbReference type="SUPFAM" id="SSF46785">
    <property type="entry name" value="Winged helix' DNA-binding domain"/>
    <property type="match status" value="1"/>
</dbReference>
<keyword evidence="1" id="KW-0805">Transcription regulation</keyword>
<evidence type="ECO:0000313" key="5">
    <source>
        <dbReference type="EMBL" id="NUW43628.1"/>
    </source>
</evidence>
<dbReference type="GO" id="GO:0003677">
    <property type="term" value="F:DNA binding"/>
    <property type="evidence" value="ECO:0007669"/>
    <property type="project" value="UniProtKB-KW"/>
</dbReference>
<keyword evidence="2" id="KW-0238">DNA-binding</keyword>
<dbReference type="Pfam" id="PF00392">
    <property type="entry name" value="GntR"/>
    <property type="match status" value="1"/>
</dbReference>
<dbReference type="GO" id="GO:0003700">
    <property type="term" value="F:DNA-binding transcription factor activity"/>
    <property type="evidence" value="ECO:0007669"/>
    <property type="project" value="InterPro"/>
</dbReference>
<dbReference type="AlphaFoldDB" id="A0A7Y6ITM5"/>
<dbReference type="CDD" id="cd07377">
    <property type="entry name" value="WHTH_GntR"/>
    <property type="match status" value="1"/>
</dbReference>
<evidence type="ECO:0000256" key="2">
    <source>
        <dbReference type="ARBA" id="ARBA00023125"/>
    </source>
</evidence>
<dbReference type="EMBL" id="JABWGO010000007">
    <property type="protein sequence ID" value="NUW43628.1"/>
    <property type="molecule type" value="Genomic_DNA"/>
</dbReference>
<gene>
    <name evidence="5" type="ORF">HT134_26360</name>
</gene>
<dbReference type="InterPro" id="IPR036388">
    <property type="entry name" value="WH-like_DNA-bd_sf"/>
</dbReference>
<feature type="domain" description="HTH gntR-type" evidence="4">
    <location>
        <begin position="13"/>
        <end position="80"/>
    </location>
</feature>